<accession>A0A6V7NJ52</accession>
<proteinExistence type="predicted"/>
<dbReference type="EMBL" id="LR862139">
    <property type="protein sequence ID" value="CAD1818600.1"/>
    <property type="molecule type" value="Genomic_DNA"/>
</dbReference>
<gene>
    <name evidence="2" type="ORF">CB5_LOCUS1811</name>
</gene>
<evidence type="ECO:0000256" key="1">
    <source>
        <dbReference type="SAM" id="MobiDB-lite"/>
    </source>
</evidence>
<dbReference type="AlphaFoldDB" id="A0A6V7NJ52"/>
<feature type="region of interest" description="Disordered" evidence="1">
    <location>
        <begin position="170"/>
        <end position="192"/>
    </location>
</feature>
<name>A0A6V7NJ52_ANACO</name>
<organism evidence="2">
    <name type="scientific">Ananas comosus var. bracteatus</name>
    <name type="common">red pineapple</name>
    <dbReference type="NCBI Taxonomy" id="296719"/>
    <lineage>
        <taxon>Eukaryota</taxon>
        <taxon>Viridiplantae</taxon>
        <taxon>Streptophyta</taxon>
        <taxon>Embryophyta</taxon>
        <taxon>Tracheophyta</taxon>
        <taxon>Spermatophyta</taxon>
        <taxon>Magnoliopsida</taxon>
        <taxon>Liliopsida</taxon>
        <taxon>Poales</taxon>
        <taxon>Bromeliaceae</taxon>
        <taxon>Bromelioideae</taxon>
        <taxon>Ananas</taxon>
    </lineage>
</organism>
<sequence length="192" mass="21559">MAAVVVEICFRNFLRIVCQRFSVAAPVYGIPIENDGLLSAYVEVVVPRGENVTEAIRCWGAPYSTVDETEEDAACRAVARLRDEFGFEVKDSNLEEKKFFENLYERVSADYSSLRSKYKRLRRCYNLLKGYYSSLLAEKEQLLLDRRECKENLSKCLTLVKQPKVAVVRPCSSGGGSEEDPAAPPGYYGGGD</sequence>
<evidence type="ECO:0000313" key="2">
    <source>
        <dbReference type="EMBL" id="CAD1818600.1"/>
    </source>
</evidence>
<protein>
    <submittedName>
        <fullName evidence="2">Uncharacterized protein</fullName>
    </submittedName>
</protein>
<reference evidence="2" key="1">
    <citation type="submission" date="2020-07" db="EMBL/GenBank/DDBJ databases">
        <authorList>
            <person name="Lin J."/>
        </authorList>
    </citation>
    <scope>NUCLEOTIDE SEQUENCE</scope>
</reference>